<dbReference type="Proteomes" id="UP000532440">
    <property type="component" value="Unassembled WGS sequence"/>
</dbReference>
<accession>A0A7W8MA61</accession>
<name>A0A7W8MA61_9BURK</name>
<comment type="caution">
    <text evidence="2">The sequence shown here is derived from an EMBL/GenBank/DDBJ whole genome shotgun (WGS) entry which is preliminary data.</text>
</comment>
<feature type="signal peptide" evidence="1">
    <location>
        <begin position="1"/>
        <end position="20"/>
    </location>
</feature>
<evidence type="ECO:0000256" key="1">
    <source>
        <dbReference type="SAM" id="SignalP"/>
    </source>
</evidence>
<reference evidence="2 3" key="1">
    <citation type="submission" date="2020-08" db="EMBL/GenBank/DDBJ databases">
        <title>Genomic Encyclopedia of Type Strains, Phase IV (KMG-IV): sequencing the most valuable type-strain genomes for metagenomic binning, comparative biology and taxonomic classification.</title>
        <authorList>
            <person name="Goeker M."/>
        </authorList>
    </citation>
    <scope>NUCLEOTIDE SEQUENCE [LARGE SCALE GENOMIC DNA]</scope>
    <source>
        <strain evidence="2 3">DSM 29781</strain>
    </source>
</reference>
<keyword evidence="3" id="KW-1185">Reference proteome</keyword>
<dbReference type="SUPFAM" id="SSF56935">
    <property type="entry name" value="Porins"/>
    <property type="match status" value="1"/>
</dbReference>
<proteinExistence type="predicted"/>
<sequence>MKPMLLALALALTTPLPAGAADPAPKEFAFSADVRLGYFAREREDRDGARSDSDDWRIRIRPGALWQITPELSAKARVAGRYSTDDSNRNHSRFFTSIPASDGLRFGDSTFDEFYLRYKPGDSWDVRVGRMQTSFELEGVAKKSLSRNDSPNTDITWTDGIHVRYADAAGWNYHAILQRSEDEGPTTVRRSPLAFTRSASHLTYYAGMEKKDPKGRILQLGWDLTYIPDALRVDGSATGRIDDHLGITGRLALQWPMAGNMRFVWAGEAGFAPDTPTKAALRLPGSGDASGLAFQTSVNLVDFAPGHSVGLVYGQAGGGWLLSPDFGNNQELLELRYQWRLSAAQSIEARIRTRRDLEQLMDTSQRRVDDDIYVRYTHRF</sequence>
<evidence type="ECO:0000313" key="3">
    <source>
        <dbReference type="Proteomes" id="UP000532440"/>
    </source>
</evidence>
<evidence type="ECO:0008006" key="4">
    <source>
        <dbReference type="Google" id="ProtNLM"/>
    </source>
</evidence>
<evidence type="ECO:0000313" key="2">
    <source>
        <dbReference type="EMBL" id="MBB5273055.1"/>
    </source>
</evidence>
<organism evidence="2 3">
    <name type="scientific">Quisquiliibacterium transsilvanicum</name>
    <dbReference type="NCBI Taxonomy" id="1549638"/>
    <lineage>
        <taxon>Bacteria</taxon>
        <taxon>Pseudomonadati</taxon>
        <taxon>Pseudomonadota</taxon>
        <taxon>Betaproteobacteria</taxon>
        <taxon>Burkholderiales</taxon>
        <taxon>Burkholderiaceae</taxon>
        <taxon>Quisquiliibacterium</taxon>
    </lineage>
</organism>
<dbReference type="RefSeq" id="WP_183969283.1">
    <property type="nucleotide sequence ID" value="NZ_BAABEW010000007.1"/>
</dbReference>
<gene>
    <name evidence="2" type="ORF">HNQ70_003083</name>
</gene>
<feature type="chain" id="PRO_5030799521" description="Porin" evidence="1">
    <location>
        <begin position="21"/>
        <end position="380"/>
    </location>
</feature>
<keyword evidence="1" id="KW-0732">Signal</keyword>
<dbReference type="AlphaFoldDB" id="A0A7W8MA61"/>
<dbReference type="EMBL" id="JACHGB010000006">
    <property type="protein sequence ID" value="MBB5273055.1"/>
    <property type="molecule type" value="Genomic_DNA"/>
</dbReference>
<protein>
    <recommendedName>
        <fullName evidence="4">Porin</fullName>
    </recommendedName>
</protein>